<keyword evidence="13 14" id="KW-0998">Cell outer membrane</keyword>
<dbReference type="EMBL" id="NRJG01000070">
    <property type="protein sequence ID" value="RIY37950.1"/>
    <property type="molecule type" value="Genomic_DNA"/>
</dbReference>
<dbReference type="Proteomes" id="UP000265916">
    <property type="component" value="Unassembled WGS sequence"/>
</dbReference>
<evidence type="ECO:0008006" key="21">
    <source>
        <dbReference type="Google" id="ProtNLM"/>
    </source>
</evidence>
<keyword evidence="5" id="KW-0410">Iron transport</keyword>
<dbReference type="InterPro" id="IPR012910">
    <property type="entry name" value="Plug_dom"/>
</dbReference>
<organism evidence="19 20">
    <name type="scientific">Psittacicella hinzii</name>
    <dbReference type="NCBI Taxonomy" id="2028575"/>
    <lineage>
        <taxon>Bacteria</taxon>
        <taxon>Pseudomonadati</taxon>
        <taxon>Pseudomonadota</taxon>
        <taxon>Gammaproteobacteria</taxon>
        <taxon>Pasteurellales</taxon>
        <taxon>Psittacicellaceae</taxon>
        <taxon>Psittacicella</taxon>
    </lineage>
</organism>
<dbReference type="PANTHER" id="PTHR32552">
    <property type="entry name" value="FERRICHROME IRON RECEPTOR-RELATED"/>
    <property type="match status" value="1"/>
</dbReference>
<evidence type="ECO:0000256" key="11">
    <source>
        <dbReference type="ARBA" id="ARBA00023136"/>
    </source>
</evidence>
<dbReference type="RefSeq" id="WP_119531361.1">
    <property type="nucleotide sequence ID" value="NZ_JBHSSP010000001.1"/>
</dbReference>
<dbReference type="GO" id="GO:0038023">
    <property type="term" value="F:signaling receptor activity"/>
    <property type="evidence" value="ECO:0007669"/>
    <property type="project" value="InterPro"/>
</dbReference>
<evidence type="ECO:0000256" key="14">
    <source>
        <dbReference type="PROSITE-ProRule" id="PRU01360"/>
    </source>
</evidence>
<keyword evidence="12" id="KW-0675">Receptor</keyword>
<protein>
    <recommendedName>
        <fullName evidence="21">Iron complex outermembrane recepter protein</fullName>
    </recommendedName>
</protein>
<accession>A0A3A1YLT6</accession>
<keyword evidence="20" id="KW-1185">Reference proteome</keyword>
<name>A0A3A1YLT6_9GAMM</name>
<dbReference type="GO" id="GO:0015891">
    <property type="term" value="P:siderophore transport"/>
    <property type="evidence" value="ECO:0007669"/>
    <property type="project" value="InterPro"/>
</dbReference>
<keyword evidence="6 14" id="KW-0812">Transmembrane</keyword>
<evidence type="ECO:0000256" key="9">
    <source>
        <dbReference type="ARBA" id="ARBA00023065"/>
    </source>
</evidence>
<evidence type="ECO:0000256" key="12">
    <source>
        <dbReference type="ARBA" id="ARBA00023170"/>
    </source>
</evidence>
<evidence type="ECO:0000256" key="2">
    <source>
        <dbReference type="ARBA" id="ARBA00009810"/>
    </source>
</evidence>
<evidence type="ECO:0000256" key="6">
    <source>
        <dbReference type="ARBA" id="ARBA00022692"/>
    </source>
</evidence>
<comment type="caution">
    <text evidence="19">The sequence shown here is derived from an EMBL/GenBank/DDBJ whole genome shotgun (WGS) entry which is preliminary data.</text>
</comment>
<evidence type="ECO:0000313" key="19">
    <source>
        <dbReference type="EMBL" id="RIY37950.1"/>
    </source>
</evidence>
<keyword evidence="10 15" id="KW-0798">TonB box</keyword>
<keyword evidence="4 14" id="KW-1134">Transmembrane beta strand</keyword>
<evidence type="ECO:0000256" key="1">
    <source>
        <dbReference type="ARBA" id="ARBA00004571"/>
    </source>
</evidence>
<evidence type="ECO:0000256" key="13">
    <source>
        <dbReference type="ARBA" id="ARBA00023237"/>
    </source>
</evidence>
<evidence type="ECO:0000313" key="20">
    <source>
        <dbReference type="Proteomes" id="UP000265916"/>
    </source>
</evidence>
<comment type="subcellular location">
    <subcellularLocation>
        <location evidence="1 14">Cell outer membrane</location>
        <topology evidence="1 14">Multi-pass membrane protein</topology>
    </subcellularLocation>
</comment>
<reference evidence="19 20" key="1">
    <citation type="submission" date="2017-08" db="EMBL/GenBank/DDBJ databases">
        <title>Reclassification of Bisgaard taxon 37 and 44.</title>
        <authorList>
            <person name="Christensen H."/>
        </authorList>
    </citation>
    <scope>NUCLEOTIDE SEQUENCE [LARGE SCALE GENOMIC DNA]</scope>
    <source>
        <strain evidence="19 20">111</strain>
    </source>
</reference>
<feature type="signal peptide" evidence="16">
    <location>
        <begin position="1"/>
        <end position="21"/>
    </location>
</feature>
<dbReference type="PROSITE" id="PS52016">
    <property type="entry name" value="TONB_DEPENDENT_REC_3"/>
    <property type="match status" value="1"/>
</dbReference>
<dbReference type="Gene3D" id="2.40.170.20">
    <property type="entry name" value="TonB-dependent receptor, beta-barrel domain"/>
    <property type="match status" value="1"/>
</dbReference>
<dbReference type="Gene3D" id="2.170.130.10">
    <property type="entry name" value="TonB-dependent receptor, plug domain"/>
    <property type="match status" value="1"/>
</dbReference>
<evidence type="ECO:0000256" key="4">
    <source>
        <dbReference type="ARBA" id="ARBA00022452"/>
    </source>
</evidence>
<evidence type="ECO:0000256" key="7">
    <source>
        <dbReference type="ARBA" id="ARBA00022729"/>
    </source>
</evidence>
<gene>
    <name evidence="19" type="ORF">CKF58_04380</name>
</gene>
<keyword evidence="9" id="KW-0406">Ion transport</keyword>
<dbReference type="Pfam" id="PF07715">
    <property type="entry name" value="Plug"/>
    <property type="match status" value="1"/>
</dbReference>
<evidence type="ECO:0000256" key="16">
    <source>
        <dbReference type="SAM" id="SignalP"/>
    </source>
</evidence>
<proteinExistence type="inferred from homology"/>
<dbReference type="OrthoDB" id="127311at2"/>
<dbReference type="SUPFAM" id="SSF56935">
    <property type="entry name" value="Porins"/>
    <property type="match status" value="1"/>
</dbReference>
<feature type="domain" description="TonB-dependent receptor-like beta-barrel" evidence="17">
    <location>
        <begin position="240"/>
        <end position="641"/>
    </location>
</feature>
<keyword evidence="3 14" id="KW-0813">Transport</keyword>
<comment type="similarity">
    <text evidence="2 14 15">Belongs to the TonB-dependent receptor family.</text>
</comment>
<dbReference type="InterPro" id="IPR010105">
    <property type="entry name" value="TonB_sidphr_rcpt"/>
</dbReference>
<dbReference type="AlphaFoldDB" id="A0A3A1YLT6"/>
<dbReference type="GO" id="GO:0015344">
    <property type="term" value="F:siderophore uptake transmembrane transporter activity"/>
    <property type="evidence" value="ECO:0007669"/>
    <property type="project" value="TreeGrafter"/>
</dbReference>
<keyword evidence="7 16" id="KW-0732">Signal</keyword>
<dbReference type="CDD" id="cd01347">
    <property type="entry name" value="ligand_gated_channel"/>
    <property type="match status" value="1"/>
</dbReference>
<evidence type="ECO:0000256" key="5">
    <source>
        <dbReference type="ARBA" id="ARBA00022496"/>
    </source>
</evidence>
<evidence type="ECO:0000259" key="17">
    <source>
        <dbReference type="Pfam" id="PF00593"/>
    </source>
</evidence>
<dbReference type="NCBIfam" id="TIGR01783">
    <property type="entry name" value="TonB-siderophor"/>
    <property type="match status" value="1"/>
</dbReference>
<feature type="domain" description="TonB-dependent receptor plug" evidence="18">
    <location>
        <begin position="47"/>
        <end position="145"/>
    </location>
</feature>
<dbReference type="InterPro" id="IPR000531">
    <property type="entry name" value="Beta-barrel_TonB"/>
</dbReference>
<dbReference type="Pfam" id="PF00593">
    <property type="entry name" value="TonB_dep_Rec_b-barrel"/>
    <property type="match status" value="1"/>
</dbReference>
<dbReference type="InterPro" id="IPR039426">
    <property type="entry name" value="TonB-dep_rcpt-like"/>
</dbReference>
<sequence>MTKRLSLTLAALLVALPYAQAETTQVTLDDITVVGSVNKIGNLKFYAPNSTATISTNTSSENGTNQVDAALRYTAGVTSQMYGQDLDDTLWFKVRGFDANVYLDGASLHSSGYTTYSPNLFGLEAIEIAKGADSTVFGPTASGGVVNLVTKKPQTTSRGLFYVNVGNDNQRGIGIDYNNHYQGKILYRVVANYNHQDGETYGTYGESYYLAPSAIFVFTPKARLTVSTSVQKDVGVPTTSFYPVDGTVYRSAYTIARDTNLGNPEADYYVRKAGTFALDYSQEFAQGWSLLATYKYLVFSREQLASYYSYAIQGSNYARGYLFNDTTAHNHSFDTRVAKRFNFTGGNNTTSLGVSYNYNKVGGVYGFGGYFDTYSVLAPNYNITPTDYQNQNPYIVDQRLSSVYLNNQFNYQNLEIDTALRYDYSKITQNTLGVNSSAKDHKTTYAVGAMYNFLNGISPYARYSTSFTPIPGSDGLSAYKPITAHQFEAGVKYVPESFTGKFTVSIFNIQEKNSLVYTTGVARQTGSASAKGFELAAQAQLVKGLDVEIAYTYTDAHTTSSSTGEVTRSPMIPYHTLATKVKYTFGQLPLTLGAGFRYNGTSTDQIGNTKDFKVPSYLLVDLLAKYSINKNLDLMLTVTNLTNKYYVTSCYYTCYLGAARKVNATLSYNF</sequence>
<dbReference type="InterPro" id="IPR036942">
    <property type="entry name" value="Beta-barrel_TonB_sf"/>
</dbReference>
<feature type="chain" id="PRO_5017279183" description="Iron complex outermembrane recepter protein" evidence="16">
    <location>
        <begin position="22"/>
        <end position="670"/>
    </location>
</feature>
<dbReference type="InterPro" id="IPR037066">
    <property type="entry name" value="Plug_dom_sf"/>
</dbReference>
<evidence type="ECO:0000256" key="15">
    <source>
        <dbReference type="RuleBase" id="RU003357"/>
    </source>
</evidence>
<keyword evidence="11 14" id="KW-0472">Membrane</keyword>
<keyword evidence="8" id="KW-0408">Iron</keyword>
<dbReference type="PANTHER" id="PTHR32552:SF68">
    <property type="entry name" value="FERRICHROME OUTER MEMBRANE TRANSPORTER_PHAGE RECEPTOR"/>
    <property type="match status" value="1"/>
</dbReference>
<evidence type="ECO:0000259" key="18">
    <source>
        <dbReference type="Pfam" id="PF07715"/>
    </source>
</evidence>
<evidence type="ECO:0000256" key="8">
    <source>
        <dbReference type="ARBA" id="ARBA00023004"/>
    </source>
</evidence>
<dbReference type="GO" id="GO:0009279">
    <property type="term" value="C:cell outer membrane"/>
    <property type="evidence" value="ECO:0007669"/>
    <property type="project" value="UniProtKB-SubCell"/>
</dbReference>
<evidence type="ECO:0000256" key="10">
    <source>
        <dbReference type="ARBA" id="ARBA00023077"/>
    </source>
</evidence>
<evidence type="ECO:0000256" key="3">
    <source>
        <dbReference type="ARBA" id="ARBA00022448"/>
    </source>
</evidence>